<evidence type="ECO:0000313" key="5">
    <source>
        <dbReference type="Proteomes" id="UP000198310"/>
    </source>
</evidence>
<keyword evidence="1" id="KW-0328">Glycosyltransferase</keyword>
<dbReference type="GO" id="GO:0016757">
    <property type="term" value="F:glycosyltransferase activity"/>
    <property type="evidence" value="ECO:0007669"/>
    <property type="project" value="UniProtKB-KW"/>
</dbReference>
<dbReference type="Gene3D" id="3.90.550.10">
    <property type="entry name" value="Spore Coat Polysaccharide Biosynthesis Protein SpsA, Chain A"/>
    <property type="match status" value="1"/>
</dbReference>
<evidence type="ECO:0000313" key="4">
    <source>
        <dbReference type="EMBL" id="SNR70076.1"/>
    </source>
</evidence>
<dbReference type="InterPro" id="IPR029044">
    <property type="entry name" value="Nucleotide-diphossugar_trans"/>
</dbReference>
<evidence type="ECO:0000256" key="3">
    <source>
        <dbReference type="ARBA" id="ARBA00022723"/>
    </source>
</evidence>
<accession>A0A238YFN5</accession>
<gene>
    <name evidence="4" type="ORF">SAMN06269173_105213</name>
</gene>
<dbReference type="PANTHER" id="PTHR13778">
    <property type="entry name" value="GLYCOSYLTRANSFERASE 8 DOMAIN-CONTAINING PROTEIN"/>
    <property type="match status" value="1"/>
</dbReference>
<dbReference type="GO" id="GO:0046872">
    <property type="term" value="F:metal ion binding"/>
    <property type="evidence" value="ECO:0007669"/>
    <property type="project" value="UniProtKB-KW"/>
</dbReference>
<organism evidence="4 5">
    <name type="scientific">Hymenobacter mucosus</name>
    <dbReference type="NCBI Taxonomy" id="1411120"/>
    <lineage>
        <taxon>Bacteria</taxon>
        <taxon>Pseudomonadati</taxon>
        <taxon>Bacteroidota</taxon>
        <taxon>Cytophagia</taxon>
        <taxon>Cytophagales</taxon>
        <taxon>Hymenobacteraceae</taxon>
        <taxon>Hymenobacter</taxon>
    </lineage>
</organism>
<evidence type="ECO:0000256" key="2">
    <source>
        <dbReference type="ARBA" id="ARBA00022679"/>
    </source>
</evidence>
<protein>
    <submittedName>
        <fullName evidence="4">Lipopolysaccharide biosynthesis protein, LPS:glycosyltransferase</fullName>
    </submittedName>
</protein>
<dbReference type="EMBL" id="FZNS01000005">
    <property type="protein sequence ID" value="SNR70076.1"/>
    <property type="molecule type" value="Genomic_DNA"/>
</dbReference>
<name>A0A238YFN5_9BACT</name>
<dbReference type="CDD" id="cd04194">
    <property type="entry name" value="GT8_A4GalT_like"/>
    <property type="match status" value="1"/>
</dbReference>
<dbReference type="AlphaFoldDB" id="A0A238YFN5"/>
<dbReference type="RefSeq" id="WP_089333050.1">
    <property type="nucleotide sequence ID" value="NZ_FZNS01000005.1"/>
</dbReference>
<keyword evidence="2 4" id="KW-0808">Transferase</keyword>
<proteinExistence type="predicted"/>
<dbReference type="SUPFAM" id="SSF53448">
    <property type="entry name" value="Nucleotide-diphospho-sugar transferases"/>
    <property type="match status" value="1"/>
</dbReference>
<keyword evidence="3" id="KW-0479">Metal-binding</keyword>
<dbReference type="PANTHER" id="PTHR13778:SF47">
    <property type="entry name" value="LIPOPOLYSACCHARIDE 1,3-GALACTOSYLTRANSFERASE"/>
    <property type="match status" value="1"/>
</dbReference>
<dbReference type="Pfam" id="PF01501">
    <property type="entry name" value="Glyco_transf_8"/>
    <property type="match status" value="1"/>
</dbReference>
<sequence>MSASCAFHLGITFDQNYLDQFYALTTSIFVSNPNKPIAIHAIATGIQPADKAKIEEHVQAHNSTISFYQIDESLISQFVLGSKWTVAVYYRLFFAFLVPESVEYLLYIDSDTLVVGDLSLFTQIDLGTCPVAAVYDNWVKTQPLLGITEEGQYFNSGVLYMHMKEWRRQRISEQALQYLQQYPERIKYVDQCALNAVLRNNWKKVDSRFNTLHSYIPEMLPRQEFETYLADKVILHFTLHRPWAMLCQNRFRYLYHRYLQQSPSNRKELYTDFALNKVPSLLRIRLRELYIDNPALGRQWRRLKAKLR</sequence>
<reference evidence="5" key="1">
    <citation type="submission" date="2017-06" db="EMBL/GenBank/DDBJ databases">
        <authorList>
            <person name="Varghese N."/>
            <person name="Submissions S."/>
        </authorList>
    </citation>
    <scope>NUCLEOTIDE SEQUENCE [LARGE SCALE GENOMIC DNA]</scope>
    <source>
        <strain evidence="5">DSM 28041</strain>
    </source>
</reference>
<evidence type="ECO:0000256" key="1">
    <source>
        <dbReference type="ARBA" id="ARBA00022676"/>
    </source>
</evidence>
<keyword evidence="5" id="KW-1185">Reference proteome</keyword>
<dbReference type="Proteomes" id="UP000198310">
    <property type="component" value="Unassembled WGS sequence"/>
</dbReference>
<dbReference type="InterPro" id="IPR050748">
    <property type="entry name" value="Glycosyltrans_8_dom-fam"/>
</dbReference>
<dbReference type="InterPro" id="IPR002495">
    <property type="entry name" value="Glyco_trans_8"/>
</dbReference>